<comment type="subcellular location">
    <subcellularLocation>
        <location evidence="1">Membrane</location>
        <topology evidence="1">Multi-pass membrane protein</topology>
    </subcellularLocation>
</comment>
<feature type="transmembrane region" description="Helical" evidence="6">
    <location>
        <begin position="69"/>
        <end position="89"/>
    </location>
</feature>
<organism evidence="7 8">
    <name type="scientific">Romboutsia weinsteinii</name>
    <dbReference type="NCBI Taxonomy" id="2020949"/>
    <lineage>
        <taxon>Bacteria</taxon>
        <taxon>Bacillati</taxon>
        <taxon>Bacillota</taxon>
        <taxon>Clostridia</taxon>
        <taxon>Peptostreptococcales</taxon>
        <taxon>Peptostreptococcaceae</taxon>
        <taxon>Romboutsia</taxon>
    </lineage>
</organism>
<evidence type="ECO:0000256" key="1">
    <source>
        <dbReference type="ARBA" id="ARBA00004141"/>
    </source>
</evidence>
<dbReference type="PANTHER" id="PTHR21716">
    <property type="entry name" value="TRANSMEMBRANE PROTEIN"/>
    <property type="match status" value="1"/>
</dbReference>
<feature type="transmembrane region" description="Helical" evidence="6">
    <location>
        <begin position="245"/>
        <end position="267"/>
    </location>
</feature>
<dbReference type="InterPro" id="IPR014227">
    <property type="entry name" value="YtvI-like"/>
</dbReference>
<feature type="transmembrane region" description="Helical" evidence="6">
    <location>
        <begin position="210"/>
        <end position="233"/>
    </location>
</feature>
<feature type="transmembrane region" description="Helical" evidence="6">
    <location>
        <begin position="20"/>
        <end position="49"/>
    </location>
</feature>
<evidence type="ECO:0000313" key="8">
    <source>
        <dbReference type="Proteomes" id="UP000215694"/>
    </source>
</evidence>
<keyword evidence="8" id="KW-1185">Reference proteome</keyword>
<dbReference type="EMBL" id="NOJY02000040">
    <property type="protein sequence ID" value="RDY25969.1"/>
    <property type="molecule type" value="Genomic_DNA"/>
</dbReference>
<evidence type="ECO:0000256" key="4">
    <source>
        <dbReference type="ARBA" id="ARBA00022989"/>
    </source>
</evidence>
<dbReference type="Pfam" id="PF01594">
    <property type="entry name" value="AI-2E_transport"/>
    <property type="match status" value="1"/>
</dbReference>
<dbReference type="AlphaFoldDB" id="A0A371IZN7"/>
<comment type="caution">
    <text evidence="7">The sequence shown here is derived from an EMBL/GenBank/DDBJ whole genome shotgun (WGS) entry which is preliminary data.</text>
</comment>
<dbReference type="GO" id="GO:0016020">
    <property type="term" value="C:membrane"/>
    <property type="evidence" value="ECO:0007669"/>
    <property type="project" value="UniProtKB-SubCell"/>
</dbReference>
<dbReference type="NCBIfam" id="TIGR02872">
    <property type="entry name" value="spore_ytvI"/>
    <property type="match status" value="1"/>
</dbReference>
<dbReference type="GO" id="GO:0055085">
    <property type="term" value="P:transmembrane transport"/>
    <property type="evidence" value="ECO:0007669"/>
    <property type="project" value="TreeGrafter"/>
</dbReference>
<evidence type="ECO:0000256" key="2">
    <source>
        <dbReference type="ARBA" id="ARBA00009773"/>
    </source>
</evidence>
<dbReference type="OrthoDB" id="9774361at2"/>
<accession>A0A371IZN7</accession>
<evidence type="ECO:0000256" key="6">
    <source>
        <dbReference type="SAM" id="Phobius"/>
    </source>
</evidence>
<dbReference type="InterPro" id="IPR002549">
    <property type="entry name" value="AI-2E-like"/>
</dbReference>
<proteinExistence type="inferred from homology"/>
<comment type="similarity">
    <text evidence="2">Belongs to the autoinducer-2 exporter (AI-2E) (TC 2.A.86) family.</text>
</comment>
<keyword evidence="5 6" id="KW-0472">Membrane</keyword>
<sequence>MSVLNKNFLLRLKNNGIFFALYTISFIIISMTFAYISPFLIGGIIAFIISPISKKLKVKFRIDRGISTLILSFLAVALVTTVTSILVMLGTRHLMEFLNNLMENSNEINNMILDLVTKANIYIEHFQGVSNFNIEEIISRYSKEIIDVAKGLLTSVISLATSIPYIMIFTITLFISTYFIAKDIDKIEGGFYNIFTDNAKIKVKNIKREAISSIVGYIKAYTILMGITFLVIWGSFSLFGVPNGFILGFIGSLLDLIPFLGIIVIYLPVIIYYFAIKNYVVSIGLVIVFVGLSLLRQILEPKLVSVNIGLNPLATVAAIFIGVQIKGLIGIIFCLGFVAMHDILKKVEIL</sequence>
<evidence type="ECO:0000256" key="3">
    <source>
        <dbReference type="ARBA" id="ARBA00022692"/>
    </source>
</evidence>
<dbReference type="Proteomes" id="UP000215694">
    <property type="component" value="Unassembled WGS sequence"/>
</dbReference>
<dbReference type="RefSeq" id="WP_094367160.1">
    <property type="nucleotide sequence ID" value="NZ_NOJY02000040.1"/>
</dbReference>
<keyword evidence="3 6" id="KW-0812">Transmembrane</keyword>
<feature type="transmembrane region" description="Helical" evidence="6">
    <location>
        <begin position="162"/>
        <end position="181"/>
    </location>
</feature>
<gene>
    <name evidence="7" type="primary">ytvI</name>
    <name evidence="7" type="ORF">CHL78_015600</name>
</gene>
<name>A0A371IZN7_9FIRM</name>
<reference evidence="7 8" key="1">
    <citation type="journal article" date="2017" name="Genome Announc.">
        <title>Draft Genome Sequence of Romboutsia weinsteinii sp. nov. Strain CCRI-19649(T) Isolated from Surface Water.</title>
        <authorList>
            <person name="Maheux A.F."/>
            <person name="Boudreau D.K."/>
            <person name="Berube E."/>
            <person name="Boissinot M."/>
            <person name="Cantin P."/>
            <person name="Raymond F."/>
            <person name="Corbeil J."/>
            <person name="Omar R.F."/>
            <person name="Bergeron M.G."/>
        </authorList>
    </citation>
    <scope>NUCLEOTIDE SEQUENCE [LARGE SCALE GENOMIC DNA]</scope>
    <source>
        <strain evidence="7 8">CCRI-19649</strain>
    </source>
</reference>
<feature type="transmembrane region" description="Helical" evidence="6">
    <location>
        <begin position="279"/>
        <end position="299"/>
    </location>
</feature>
<dbReference type="PANTHER" id="PTHR21716:SF68">
    <property type="entry name" value="TRANSPORT PROTEIN YTVI-RELATED"/>
    <property type="match status" value="1"/>
</dbReference>
<evidence type="ECO:0000256" key="5">
    <source>
        <dbReference type="ARBA" id="ARBA00023136"/>
    </source>
</evidence>
<evidence type="ECO:0000313" key="7">
    <source>
        <dbReference type="EMBL" id="RDY25969.1"/>
    </source>
</evidence>
<feature type="transmembrane region" description="Helical" evidence="6">
    <location>
        <begin position="319"/>
        <end position="340"/>
    </location>
</feature>
<protein>
    <submittedName>
        <fullName evidence="7">Sporulation integral membrane protein YtvI</fullName>
    </submittedName>
</protein>
<keyword evidence="4 6" id="KW-1133">Transmembrane helix</keyword>